<keyword evidence="4 5" id="KW-0472">Membrane</keyword>
<dbReference type="InterPro" id="IPR053160">
    <property type="entry name" value="MFS_DHA3_Transporter"/>
</dbReference>
<organism evidence="6 7">
    <name type="scientific">Tepidiforma thermophila (strain KCTC 52669 / CGMCC 1.13589 / G233)</name>
    <dbReference type="NCBI Taxonomy" id="2761530"/>
    <lineage>
        <taxon>Bacteria</taxon>
        <taxon>Bacillati</taxon>
        <taxon>Chloroflexota</taxon>
        <taxon>Tepidiformia</taxon>
        <taxon>Tepidiformales</taxon>
        <taxon>Tepidiformaceae</taxon>
        <taxon>Tepidiforma</taxon>
    </lineage>
</organism>
<dbReference type="EMBL" id="PDJQ01000001">
    <property type="protein sequence ID" value="PFG72844.1"/>
    <property type="molecule type" value="Genomic_DNA"/>
</dbReference>
<feature type="transmembrane region" description="Helical" evidence="5">
    <location>
        <begin position="342"/>
        <end position="362"/>
    </location>
</feature>
<comment type="caution">
    <text evidence="6">The sequence shown here is derived from an EMBL/GenBank/DDBJ whole genome shotgun (WGS) entry which is preliminary data.</text>
</comment>
<name>A0A2A9HA87_TEPT2</name>
<dbReference type="InterPro" id="IPR036259">
    <property type="entry name" value="MFS_trans_sf"/>
</dbReference>
<feature type="transmembrane region" description="Helical" evidence="5">
    <location>
        <begin position="308"/>
        <end position="330"/>
    </location>
</feature>
<feature type="transmembrane region" description="Helical" evidence="5">
    <location>
        <begin position="285"/>
        <end position="302"/>
    </location>
</feature>
<protein>
    <submittedName>
        <fullName evidence="6">Putative MFS family arabinose efflux permease</fullName>
    </submittedName>
</protein>
<dbReference type="Pfam" id="PF07690">
    <property type="entry name" value="MFS_1"/>
    <property type="match status" value="1"/>
</dbReference>
<feature type="transmembrane region" description="Helical" evidence="5">
    <location>
        <begin position="12"/>
        <end position="35"/>
    </location>
</feature>
<accession>A0A2A9HA87</accession>
<dbReference type="GO" id="GO:0022857">
    <property type="term" value="F:transmembrane transporter activity"/>
    <property type="evidence" value="ECO:0007669"/>
    <property type="project" value="InterPro"/>
</dbReference>
<feature type="transmembrane region" description="Helical" evidence="5">
    <location>
        <begin position="41"/>
        <end position="61"/>
    </location>
</feature>
<proteinExistence type="predicted"/>
<evidence type="ECO:0000256" key="3">
    <source>
        <dbReference type="ARBA" id="ARBA00022989"/>
    </source>
</evidence>
<keyword evidence="2 5" id="KW-0812">Transmembrane</keyword>
<comment type="subcellular location">
    <subcellularLocation>
        <location evidence="1">Membrane</location>
        <topology evidence="1">Multi-pass membrane protein</topology>
    </subcellularLocation>
</comment>
<dbReference type="Gene3D" id="1.20.1250.20">
    <property type="entry name" value="MFS general substrate transporter like domains"/>
    <property type="match status" value="1"/>
</dbReference>
<feature type="transmembrane region" description="Helical" evidence="5">
    <location>
        <begin position="218"/>
        <end position="240"/>
    </location>
</feature>
<feature type="transmembrane region" description="Helical" evidence="5">
    <location>
        <begin position="168"/>
        <end position="186"/>
    </location>
</feature>
<dbReference type="PANTHER" id="PTHR23530:SF1">
    <property type="entry name" value="PERMEASE, MAJOR FACILITATOR SUPERFAMILY-RELATED"/>
    <property type="match status" value="1"/>
</dbReference>
<feature type="transmembrane region" description="Helical" evidence="5">
    <location>
        <begin position="73"/>
        <end position="91"/>
    </location>
</feature>
<dbReference type="PANTHER" id="PTHR23530">
    <property type="entry name" value="TRANSPORT PROTEIN-RELATED"/>
    <property type="match status" value="1"/>
</dbReference>
<dbReference type="AlphaFoldDB" id="A0A2A9HA87"/>
<evidence type="ECO:0000256" key="4">
    <source>
        <dbReference type="ARBA" id="ARBA00023136"/>
    </source>
</evidence>
<dbReference type="InterPro" id="IPR005829">
    <property type="entry name" value="Sugar_transporter_CS"/>
</dbReference>
<dbReference type="CDD" id="cd06174">
    <property type="entry name" value="MFS"/>
    <property type="match status" value="1"/>
</dbReference>
<dbReference type="Proteomes" id="UP000223071">
    <property type="component" value="Unassembled WGS sequence"/>
</dbReference>
<dbReference type="InterPro" id="IPR011701">
    <property type="entry name" value="MFS"/>
</dbReference>
<feature type="transmembrane region" description="Helical" evidence="5">
    <location>
        <begin position="252"/>
        <end position="273"/>
    </location>
</feature>
<dbReference type="GO" id="GO:0016020">
    <property type="term" value="C:membrane"/>
    <property type="evidence" value="ECO:0007669"/>
    <property type="project" value="UniProtKB-SubCell"/>
</dbReference>
<dbReference type="RefSeq" id="WP_098502349.1">
    <property type="nucleotide sequence ID" value="NZ_PDJQ01000001.1"/>
</dbReference>
<dbReference type="PROSITE" id="PS00216">
    <property type="entry name" value="SUGAR_TRANSPORT_1"/>
    <property type="match status" value="1"/>
</dbReference>
<gene>
    <name evidence="6" type="ORF">A9A59_0035</name>
</gene>
<evidence type="ECO:0000313" key="7">
    <source>
        <dbReference type="Proteomes" id="UP000223071"/>
    </source>
</evidence>
<feature type="transmembrane region" description="Helical" evidence="5">
    <location>
        <begin position="97"/>
        <end position="121"/>
    </location>
</feature>
<evidence type="ECO:0000256" key="1">
    <source>
        <dbReference type="ARBA" id="ARBA00004141"/>
    </source>
</evidence>
<evidence type="ECO:0000313" key="6">
    <source>
        <dbReference type="EMBL" id="PFG72844.1"/>
    </source>
</evidence>
<reference evidence="6 7" key="1">
    <citation type="submission" date="2017-09" db="EMBL/GenBank/DDBJ databases">
        <title>Sequencing the genomes of two abundant thermophiles in Great Basin hot springs: Thermocrinis jamiesonii and novel Chloroflexi Thermoflexus hugenholtzii.</title>
        <authorList>
            <person name="Hedlund B."/>
        </authorList>
    </citation>
    <scope>NUCLEOTIDE SEQUENCE [LARGE SCALE GENOMIC DNA]</scope>
    <source>
        <strain evidence="6 7">G233</strain>
    </source>
</reference>
<feature type="transmembrane region" description="Helical" evidence="5">
    <location>
        <begin position="368"/>
        <end position="389"/>
    </location>
</feature>
<dbReference type="SUPFAM" id="SSF103473">
    <property type="entry name" value="MFS general substrate transporter"/>
    <property type="match status" value="1"/>
</dbReference>
<feature type="transmembrane region" description="Helical" evidence="5">
    <location>
        <begin position="142"/>
        <end position="162"/>
    </location>
</feature>
<evidence type="ECO:0000256" key="2">
    <source>
        <dbReference type="ARBA" id="ARBA00022692"/>
    </source>
</evidence>
<evidence type="ECO:0000256" key="5">
    <source>
        <dbReference type="SAM" id="Phobius"/>
    </source>
</evidence>
<sequence length="415" mass="42624">MPEARIGRNLRLLGAFWFLRDFQLWIPVWIVYLTIERGFSFTQIAAAESLYLVGVLALEVPTGAIADRFGRRVSLGLGAISLASSVTIFAFTTSPVVLFASFAWWAVATTLMSGADMALLYDTLKAGGQEHTYERAAGRGQAVSWAGVGLATLFGGPVAAVLDTRATILIGAATCLAAAAVAFALWEPPRATAAHEGGVRGYLLTIGRAFREAWRVRAIRYVLLLFGVAVAGIETVHYLVQPFLVENGVEVGAAFSLLQVPLFAAGMAGALVAGRVERLAGPTGGLLGLGAVGAVLLGLLAARPSLWLYGALPALMALNSCAYPLMTGAINRQVGSERRATVLSIGSMSLSIAMAVLAPGIGFAVDTWGVGAAFGLGAAAAAAGVLAFGGPALAAWRSRAPDGGLAAEPGAAGGP</sequence>
<keyword evidence="3 5" id="KW-1133">Transmembrane helix</keyword>
<keyword evidence="7" id="KW-1185">Reference proteome</keyword>